<dbReference type="KEGG" id="aaa:Acav_4384"/>
<dbReference type="HOGENOM" id="CLU_506833_0_0_4"/>
<sequence length="538" mass="56582">MPAKPLLPFVPRAAGALLCGFAASALAGVIPGTGTAPSASQLGATDAVAMQRSASHRGHVLLTPYFTAQNGQATVLHLVNTDPDNGKAIKLRLRGAANGDSLLSMTILLKPADIWTGAITAGADGRAQITTTDESCTVPRLATGVPQSLGTDRLNPALSQAERANQTREGTVEAILTADIPQYRRNADGSIESPLSKALNPVYKRDCNDPALDAATLQDIGDEATAAALGFATPSGGISGTWYIIDVPGATTFSSAMTALEAVNAAEQPARGNYMQFPATEQAMDQPERYTSDPLLVSAMLSGRVKSVDGVVSEPTATAVVQARAYDFPDLSTPFRLPASPANAARTAYEVSRALTATEISNQFSVEKSISAQTDWVFSMPTTRYSVGMDYTTRQPTYSAVPPAGEGPQQVHSQNTTVQNNRVCFGYALFYDYTRAGKQGIGNTVGTKFCGAATVVPIHQRDLTTTSTPSMLSASVALWPRELPNFLETTGWARVVPGADVAPVIGHAFIKLVNPSVAPGMAASYGLLYPHIVTRPRP</sequence>
<protein>
    <recommendedName>
        <fullName evidence="4">Surface layer protein NpdA</fullName>
    </recommendedName>
</protein>
<feature type="signal peptide" evidence="1">
    <location>
        <begin position="1"/>
        <end position="27"/>
    </location>
</feature>
<accession>F0Q8F4</accession>
<evidence type="ECO:0000256" key="1">
    <source>
        <dbReference type="SAM" id="SignalP"/>
    </source>
</evidence>
<gene>
    <name evidence="2" type="ordered locus">Acav_4384</name>
</gene>
<name>F0Q8F4_PARA1</name>
<dbReference type="OrthoDB" id="5763254at2"/>
<feature type="chain" id="PRO_5003255036" description="Surface layer protein NpdA" evidence="1">
    <location>
        <begin position="28"/>
        <end position="538"/>
    </location>
</feature>
<evidence type="ECO:0008006" key="4">
    <source>
        <dbReference type="Google" id="ProtNLM"/>
    </source>
</evidence>
<evidence type="ECO:0000313" key="3">
    <source>
        <dbReference type="Proteomes" id="UP000002482"/>
    </source>
</evidence>
<keyword evidence="1" id="KW-0732">Signal</keyword>
<dbReference type="Proteomes" id="UP000002482">
    <property type="component" value="Chromosome"/>
</dbReference>
<keyword evidence="3" id="KW-1185">Reference proteome</keyword>
<dbReference type="GeneID" id="34238278"/>
<dbReference type="AlphaFoldDB" id="F0Q8F4"/>
<dbReference type="EMBL" id="CP002521">
    <property type="protein sequence ID" value="ADX48267.1"/>
    <property type="molecule type" value="Genomic_DNA"/>
</dbReference>
<reference evidence="2" key="1">
    <citation type="submission" date="2011-02" db="EMBL/GenBank/DDBJ databases">
        <title>Complete sequence of Acidovorax avenae subsp. avenae ATCC 19860.</title>
        <authorList>
            <consortium name="US DOE Joint Genome Institute"/>
            <person name="Lucas S."/>
            <person name="Copeland A."/>
            <person name="Lapidus A."/>
            <person name="Cheng J.-F."/>
            <person name="Goodwin L."/>
            <person name="Pitluck S."/>
            <person name="Chertkov O."/>
            <person name="Held B."/>
            <person name="Detter J.C."/>
            <person name="Han C."/>
            <person name="Tapia R."/>
            <person name="Land M."/>
            <person name="Hauser L."/>
            <person name="Kyrpides N."/>
            <person name="Ivanova N."/>
            <person name="Ovchinnikova G."/>
            <person name="Pagani I."/>
            <person name="Gordon S."/>
            <person name="Woyke T."/>
        </authorList>
    </citation>
    <scope>NUCLEOTIDE SEQUENCE</scope>
    <source>
        <strain evidence="2">ATCC 19860</strain>
    </source>
</reference>
<dbReference type="RefSeq" id="WP_013596734.1">
    <property type="nucleotide sequence ID" value="NC_015138.1"/>
</dbReference>
<proteinExistence type="predicted"/>
<organism evidence="2 3">
    <name type="scientific">Paracidovorax avenae (strain ATCC 19860 / DSM 7227 / CCUG 15838 / JCM 20985 / LMG 2117 / NCPPB 1011)</name>
    <name type="common">Acidovorax avenae</name>
    <dbReference type="NCBI Taxonomy" id="643561"/>
    <lineage>
        <taxon>Bacteria</taxon>
        <taxon>Pseudomonadati</taxon>
        <taxon>Pseudomonadota</taxon>
        <taxon>Betaproteobacteria</taxon>
        <taxon>Burkholderiales</taxon>
        <taxon>Comamonadaceae</taxon>
        <taxon>Paracidovorax</taxon>
    </lineage>
</organism>
<evidence type="ECO:0000313" key="2">
    <source>
        <dbReference type="EMBL" id="ADX48267.1"/>
    </source>
</evidence>